<organism evidence="2 3">
    <name type="scientific">Ophiocordyceps australis</name>
    <dbReference type="NCBI Taxonomy" id="1399860"/>
    <lineage>
        <taxon>Eukaryota</taxon>
        <taxon>Fungi</taxon>
        <taxon>Dikarya</taxon>
        <taxon>Ascomycota</taxon>
        <taxon>Pezizomycotina</taxon>
        <taxon>Sordariomycetes</taxon>
        <taxon>Hypocreomycetidae</taxon>
        <taxon>Hypocreales</taxon>
        <taxon>Ophiocordycipitaceae</taxon>
        <taxon>Ophiocordyceps</taxon>
    </lineage>
</organism>
<name>A0A2C5YW21_9HYPO</name>
<dbReference type="AlphaFoldDB" id="A0A2C5YW21"/>
<proteinExistence type="predicted"/>
<dbReference type="PROSITE" id="PS51386">
    <property type="entry name" value="RINT1_TIP20"/>
    <property type="match status" value="1"/>
</dbReference>
<evidence type="ECO:0000256" key="1">
    <source>
        <dbReference type="SAM" id="Coils"/>
    </source>
</evidence>
<dbReference type="GO" id="GO:0006890">
    <property type="term" value="P:retrograde vesicle-mediated transport, Golgi to endoplasmic reticulum"/>
    <property type="evidence" value="ECO:0007669"/>
    <property type="project" value="InterPro"/>
</dbReference>
<dbReference type="GO" id="GO:0060628">
    <property type="term" value="P:regulation of ER to Golgi vesicle-mediated transport"/>
    <property type="evidence" value="ECO:0007669"/>
    <property type="project" value="TreeGrafter"/>
</dbReference>
<dbReference type="Proteomes" id="UP000224854">
    <property type="component" value="Unassembled WGS sequence"/>
</dbReference>
<evidence type="ECO:0000313" key="3">
    <source>
        <dbReference type="Proteomes" id="UP000224854"/>
    </source>
</evidence>
<gene>
    <name evidence="2" type="ORF">CDD82_6406</name>
</gene>
<protein>
    <recommendedName>
        <fullName evidence="4">RAD50-interacting protein 1</fullName>
    </recommendedName>
</protein>
<dbReference type="InterPro" id="IPR007528">
    <property type="entry name" value="RINT1_Tip20"/>
</dbReference>
<dbReference type="EMBL" id="NJEU01000066">
    <property type="protein sequence ID" value="PHH82298.1"/>
    <property type="molecule type" value="Genomic_DNA"/>
</dbReference>
<feature type="coiled-coil region" evidence="1">
    <location>
        <begin position="31"/>
        <end position="65"/>
    </location>
</feature>
<dbReference type="PANTHER" id="PTHR13520">
    <property type="entry name" value="RAD50-INTERACTING PROTEIN 1 RINT-1"/>
    <property type="match status" value="1"/>
</dbReference>
<dbReference type="OrthoDB" id="2189254at2759"/>
<evidence type="ECO:0000313" key="2">
    <source>
        <dbReference type="EMBL" id="PHH82298.1"/>
    </source>
</evidence>
<sequence length="421" mass="47553">MSSQRVSNAPCSLDMRVEDFLDDRLQSATDLDALDDLVASVETQRNQLQSQLDTAAKELDEARHSAQDGKTLLQSRIDDFNKLQQSIDARVQAAATSEAPNEAIARLQLPMKKLQSVEQAQQYLMLLDNVERLGAQVRWHLPASPKTALQPYTRLKELAMQLAEMPGGNGLHLVAHVENVVQTLWHDMKNIMSGELEAILAKRPWPRIDPHAQMDDEWMACIEKLLDLQMPEIVHSSALVSLLPFDVMTAILVAEFRFHFLSDKPTSSLQAVGTHCFPWFLSTIDKWQDFFRDNMGHLLVGKFQGTSVGSKMAYLDPVCALVTAMLPVMQEKVNLTALEAIKRPPLFSTLMSQLLALDDNIRSMFNYDGGDAEQGWPGLAADVLDKHFDDWFRTERAFAFERFEHIIESQDARKIDFDFAV</sequence>
<dbReference type="PANTHER" id="PTHR13520:SF0">
    <property type="entry name" value="RAD50-INTERACTING PROTEIN 1"/>
    <property type="match status" value="1"/>
</dbReference>
<dbReference type="GO" id="GO:0070939">
    <property type="term" value="C:Dsl1/NZR complex"/>
    <property type="evidence" value="ECO:0007669"/>
    <property type="project" value="InterPro"/>
</dbReference>
<comment type="caution">
    <text evidence="2">The sequence shown here is derived from an EMBL/GenBank/DDBJ whole genome shotgun (WGS) entry which is preliminary data.</text>
</comment>
<accession>A0A2C5YW21</accession>
<evidence type="ECO:0008006" key="4">
    <source>
        <dbReference type="Google" id="ProtNLM"/>
    </source>
</evidence>
<keyword evidence="3" id="KW-1185">Reference proteome</keyword>
<dbReference type="Pfam" id="PF04437">
    <property type="entry name" value="RINT1_TIP1"/>
    <property type="match status" value="1"/>
</dbReference>
<dbReference type="GO" id="GO:0006888">
    <property type="term" value="P:endoplasmic reticulum to Golgi vesicle-mediated transport"/>
    <property type="evidence" value="ECO:0007669"/>
    <property type="project" value="InterPro"/>
</dbReference>
<keyword evidence="1" id="KW-0175">Coiled coil</keyword>
<reference evidence="2 3" key="1">
    <citation type="submission" date="2017-06" db="EMBL/GenBank/DDBJ databases">
        <title>Ant-infecting Ophiocordyceps genomes reveal a high diversity of potential behavioral manipulation genes and a possible major role for enterotoxins.</title>
        <authorList>
            <person name="De Bekker C."/>
            <person name="Evans H.C."/>
            <person name="Brachmann A."/>
            <person name="Hughes D.P."/>
        </authorList>
    </citation>
    <scope>NUCLEOTIDE SEQUENCE [LARGE SCALE GENOMIC DNA]</scope>
    <source>
        <strain evidence="2 3">1348a</strain>
    </source>
</reference>